<keyword evidence="6 10" id="KW-0472">Membrane</keyword>
<keyword evidence="8 9" id="KW-0807">Transducer</keyword>
<dbReference type="HOGENOM" id="CLU_009579_6_1_1"/>
<dbReference type="Gene3D" id="1.20.1070.10">
    <property type="entry name" value="Rhodopsin 7-helix transmembrane proteins"/>
    <property type="match status" value="1"/>
</dbReference>
<dbReference type="Pfam" id="PF00001">
    <property type="entry name" value="7tm_1"/>
    <property type="match status" value="1"/>
</dbReference>
<evidence type="ECO:0000256" key="4">
    <source>
        <dbReference type="ARBA" id="ARBA00022989"/>
    </source>
</evidence>
<evidence type="ECO:0000256" key="6">
    <source>
        <dbReference type="ARBA" id="ARBA00023136"/>
    </source>
</evidence>
<dbReference type="Proteomes" id="UP000009046">
    <property type="component" value="Unassembled WGS sequence"/>
</dbReference>
<dbReference type="PROSITE" id="PS50262">
    <property type="entry name" value="G_PROTEIN_RECEP_F1_2"/>
    <property type="match status" value="1"/>
</dbReference>
<keyword evidence="3 9" id="KW-0812">Transmembrane</keyword>
<gene>
    <name evidence="13" type="primary">8240320</name>
    <name evidence="12" type="ORF">Phum_PHUM196020</name>
</gene>
<dbReference type="SUPFAM" id="SSF81321">
    <property type="entry name" value="Family A G protein-coupled receptor-like"/>
    <property type="match status" value="1"/>
</dbReference>
<accession>E0VH00</accession>
<dbReference type="GO" id="GO:0004983">
    <property type="term" value="F:neuropeptide Y receptor activity"/>
    <property type="evidence" value="ECO:0007669"/>
    <property type="project" value="InterPro"/>
</dbReference>
<dbReference type="PANTHER" id="PTHR45695:SF9">
    <property type="entry name" value="LEUCOKININ RECEPTOR"/>
    <property type="match status" value="1"/>
</dbReference>
<feature type="transmembrane region" description="Helical" evidence="10">
    <location>
        <begin position="198"/>
        <end position="224"/>
    </location>
</feature>
<evidence type="ECO:0000256" key="8">
    <source>
        <dbReference type="ARBA" id="ARBA00023224"/>
    </source>
</evidence>
<evidence type="ECO:0000256" key="3">
    <source>
        <dbReference type="ARBA" id="ARBA00022692"/>
    </source>
</evidence>
<evidence type="ECO:0000256" key="2">
    <source>
        <dbReference type="ARBA" id="ARBA00010663"/>
    </source>
</evidence>
<dbReference type="GO" id="GO:0005886">
    <property type="term" value="C:plasma membrane"/>
    <property type="evidence" value="ECO:0007669"/>
    <property type="project" value="TreeGrafter"/>
</dbReference>
<comment type="similarity">
    <text evidence="2 9">Belongs to the G-protein coupled receptor 1 family.</text>
</comment>
<keyword evidence="5 9" id="KW-0297">G-protein coupled receptor</keyword>
<dbReference type="InterPro" id="IPR000611">
    <property type="entry name" value="NPY_rcpt"/>
</dbReference>
<evidence type="ECO:0000313" key="12">
    <source>
        <dbReference type="EMBL" id="EEB12656.1"/>
    </source>
</evidence>
<dbReference type="KEGG" id="phu:Phum_PHUM196020"/>
<dbReference type="eggNOG" id="KOG4219">
    <property type="taxonomic scope" value="Eukaryota"/>
</dbReference>
<dbReference type="PRINTS" id="PR00237">
    <property type="entry name" value="GPCRRHODOPSN"/>
</dbReference>
<keyword evidence="4 10" id="KW-1133">Transmembrane helix</keyword>
<dbReference type="EMBL" id="DS235155">
    <property type="protein sequence ID" value="EEB12656.1"/>
    <property type="molecule type" value="Genomic_DNA"/>
</dbReference>
<dbReference type="AlphaFoldDB" id="E0VH00"/>
<name>E0VH00_PEDHC</name>
<evidence type="ECO:0000256" key="10">
    <source>
        <dbReference type="SAM" id="Phobius"/>
    </source>
</evidence>
<evidence type="ECO:0000256" key="5">
    <source>
        <dbReference type="ARBA" id="ARBA00023040"/>
    </source>
</evidence>
<evidence type="ECO:0000259" key="11">
    <source>
        <dbReference type="PROSITE" id="PS50262"/>
    </source>
</evidence>
<dbReference type="PROSITE" id="PS00237">
    <property type="entry name" value="G_PROTEIN_RECEP_F1_1"/>
    <property type="match status" value="1"/>
</dbReference>
<dbReference type="CTD" id="8240320"/>
<reference evidence="12" key="1">
    <citation type="submission" date="2007-04" db="EMBL/GenBank/DDBJ databases">
        <title>Annotation of Pediculus humanus corporis strain USDA.</title>
        <authorList>
            <person name="Kirkness E."/>
            <person name="Hannick L."/>
            <person name="Hass B."/>
            <person name="Bruggner R."/>
            <person name="Lawson D."/>
            <person name="Bidwell S."/>
            <person name="Joardar V."/>
            <person name="Caler E."/>
            <person name="Walenz B."/>
            <person name="Inman J."/>
            <person name="Schobel S."/>
            <person name="Galinsky K."/>
            <person name="Amedeo P."/>
            <person name="Strausberg R."/>
        </authorList>
    </citation>
    <scope>NUCLEOTIDE SEQUENCE</scope>
    <source>
        <strain evidence="12">USDA</strain>
    </source>
</reference>
<dbReference type="InterPro" id="IPR017452">
    <property type="entry name" value="GPCR_Rhodpsn_7TM"/>
</dbReference>
<sequence>MSFQAALLQRWNLPEFMCAFCPFIHVLSVNVSVFTLTAIAVDRHRAILYPLSQRISKTTAKMIISGIWVISGLLAAPMAIALRVGIVEDAPGHLKPFCYNIHLEDIVMLVYRLVLVTLQYLIPLTVITWAYARMAHTLWGNKAPGNAQDARDANLMKNKQRVIKMLVIVVALFGICWLPLQVYNILQDIFPQINEYKYINIIWFCFDWLAMSNSCYNPFIYNYYNEKFRREFRFRLQICSYRVNSSFRRNKNSPDNFNKSLRMSRYYGMKTKSSPGQSKFFSFLLIY</sequence>
<dbReference type="EnsemblMetazoa" id="PHUM196020-RA">
    <property type="protein sequence ID" value="PHUM196020-PA"/>
    <property type="gene ID" value="PHUM196020"/>
</dbReference>
<dbReference type="RefSeq" id="XP_002425394.1">
    <property type="nucleotide sequence ID" value="XM_002425349.1"/>
</dbReference>
<dbReference type="VEuPathDB" id="VectorBase:PHUM196020"/>
<reference evidence="13" key="3">
    <citation type="submission" date="2021-02" db="UniProtKB">
        <authorList>
            <consortium name="EnsemblMetazoa"/>
        </authorList>
    </citation>
    <scope>IDENTIFICATION</scope>
    <source>
        <strain evidence="13">USDA</strain>
    </source>
</reference>
<reference evidence="12" key="2">
    <citation type="submission" date="2007-04" db="EMBL/GenBank/DDBJ databases">
        <title>The genome of the human body louse.</title>
        <authorList>
            <consortium name="The Human Body Louse Genome Consortium"/>
            <person name="Kirkness E."/>
            <person name="Walenz B."/>
            <person name="Hass B."/>
            <person name="Bruggner R."/>
            <person name="Strausberg R."/>
        </authorList>
    </citation>
    <scope>NUCLEOTIDE SEQUENCE</scope>
    <source>
        <strain evidence="12">USDA</strain>
    </source>
</reference>
<organism>
    <name type="scientific">Pediculus humanus subsp. corporis</name>
    <name type="common">Body louse</name>
    <dbReference type="NCBI Taxonomy" id="121224"/>
    <lineage>
        <taxon>Eukaryota</taxon>
        <taxon>Metazoa</taxon>
        <taxon>Ecdysozoa</taxon>
        <taxon>Arthropoda</taxon>
        <taxon>Hexapoda</taxon>
        <taxon>Insecta</taxon>
        <taxon>Pterygota</taxon>
        <taxon>Neoptera</taxon>
        <taxon>Paraneoptera</taxon>
        <taxon>Psocodea</taxon>
        <taxon>Troctomorpha</taxon>
        <taxon>Phthiraptera</taxon>
        <taxon>Anoplura</taxon>
        <taxon>Pediculidae</taxon>
        <taxon>Pediculus</taxon>
    </lineage>
</organism>
<feature type="transmembrane region" description="Helical" evidence="10">
    <location>
        <begin position="106"/>
        <end position="132"/>
    </location>
</feature>
<protein>
    <submittedName>
        <fullName evidence="12 13">Class A rhodopsin-like G-protein coupled receptor GPRllk, putative</fullName>
    </submittedName>
</protein>
<feature type="domain" description="G-protein coupled receptors family 1 profile" evidence="11">
    <location>
        <begin position="1"/>
        <end position="221"/>
    </location>
</feature>
<dbReference type="InterPro" id="IPR000276">
    <property type="entry name" value="GPCR_Rhodpsn"/>
</dbReference>
<feature type="transmembrane region" description="Helical" evidence="10">
    <location>
        <begin position="20"/>
        <end position="41"/>
    </location>
</feature>
<comment type="subcellular location">
    <subcellularLocation>
        <location evidence="1">Membrane</location>
        <topology evidence="1">Multi-pass membrane protein</topology>
    </subcellularLocation>
</comment>
<dbReference type="OrthoDB" id="9445642at2759"/>
<evidence type="ECO:0000256" key="1">
    <source>
        <dbReference type="ARBA" id="ARBA00004141"/>
    </source>
</evidence>
<feature type="transmembrane region" description="Helical" evidence="10">
    <location>
        <begin position="165"/>
        <end position="186"/>
    </location>
</feature>
<proteinExistence type="inferred from homology"/>
<evidence type="ECO:0000256" key="9">
    <source>
        <dbReference type="RuleBase" id="RU000688"/>
    </source>
</evidence>
<dbReference type="GeneID" id="8240320"/>
<evidence type="ECO:0000256" key="7">
    <source>
        <dbReference type="ARBA" id="ARBA00023170"/>
    </source>
</evidence>
<feature type="transmembrane region" description="Helical" evidence="10">
    <location>
        <begin position="62"/>
        <end position="86"/>
    </location>
</feature>
<dbReference type="InParanoid" id="E0VH00"/>
<dbReference type="OMA" id="RPEINGW"/>
<dbReference type="EMBL" id="AAZO01002273">
    <property type="status" value="NOT_ANNOTATED_CDS"/>
    <property type="molecule type" value="Genomic_DNA"/>
</dbReference>
<evidence type="ECO:0000313" key="14">
    <source>
        <dbReference type="Proteomes" id="UP000009046"/>
    </source>
</evidence>
<keyword evidence="14" id="KW-1185">Reference proteome</keyword>
<evidence type="ECO:0000313" key="13">
    <source>
        <dbReference type="EnsemblMetazoa" id="PHUM196020-PA"/>
    </source>
</evidence>
<dbReference type="PRINTS" id="PR01012">
    <property type="entry name" value="NRPEPTIDEYR"/>
</dbReference>
<keyword evidence="7 9" id="KW-0675">Receptor</keyword>
<dbReference type="PANTHER" id="PTHR45695">
    <property type="entry name" value="LEUCOKININ RECEPTOR-RELATED"/>
    <property type="match status" value="1"/>
</dbReference>